<evidence type="ECO:0000313" key="1">
    <source>
        <dbReference type="EMBL" id="MCB7482074.1"/>
    </source>
</evidence>
<dbReference type="Pfam" id="PF13155">
    <property type="entry name" value="Toprim_2"/>
    <property type="match status" value="1"/>
</dbReference>
<dbReference type="AlphaFoldDB" id="A0A9X1RYT2"/>
<dbReference type="Gene3D" id="3.40.1360.10">
    <property type="match status" value="1"/>
</dbReference>
<name>A0A9X1RYT2_9FLAO</name>
<organism evidence="1 2">
    <name type="scientific">Christiangramia sediminis</name>
    <dbReference type="NCBI Taxonomy" id="2881336"/>
    <lineage>
        <taxon>Bacteria</taxon>
        <taxon>Pseudomonadati</taxon>
        <taxon>Bacteroidota</taxon>
        <taxon>Flavobacteriia</taxon>
        <taxon>Flavobacteriales</taxon>
        <taxon>Flavobacteriaceae</taxon>
        <taxon>Christiangramia</taxon>
    </lineage>
</organism>
<protein>
    <submittedName>
        <fullName evidence="1">Toprim domain-containing protein</fullName>
    </submittedName>
</protein>
<proteinExistence type="predicted"/>
<dbReference type="Proteomes" id="UP001139414">
    <property type="component" value="Unassembled WGS sequence"/>
</dbReference>
<evidence type="ECO:0000313" key="2">
    <source>
        <dbReference type="Proteomes" id="UP001139414"/>
    </source>
</evidence>
<dbReference type="CDD" id="cd01029">
    <property type="entry name" value="TOPRIM_primases"/>
    <property type="match status" value="1"/>
</dbReference>
<comment type="caution">
    <text evidence="1">The sequence shown here is derived from an EMBL/GenBank/DDBJ whole genome shotgun (WGS) entry which is preliminary data.</text>
</comment>
<accession>A0A9X1RYT2</accession>
<sequence>MKPIQHPGLIQYLGSRKISISIAEHYCKEVRYRLKGKQYFALGLQNQLCGWELRNRYFKGSSSPKSYTYLKTHSDRLILLEGMFDLLSLAELFPDEIINSDAVALNSLAFLKQITPHFKNYKEVDLYLDNDQPGNKNRKKLLQDYKNTNDRSELFQVYKDLNEKLISTKKQ</sequence>
<keyword evidence="2" id="KW-1185">Reference proteome</keyword>
<dbReference type="SUPFAM" id="SSF56731">
    <property type="entry name" value="DNA primase core"/>
    <property type="match status" value="1"/>
</dbReference>
<dbReference type="EMBL" id="JAJBZG010000005">
    <property type="protein sequence ID" value="MCB7482074.1"/>
    <property type="molecule type" value="Genomic_DNA"/>
</dbReference>
<reference evidence="1" key="1">
    <citation type="submission" date="2021-10" db="EMBL/GenBank/DDBJ databases">
        <title>Gramella sp. ASW11-100T, isolated from marine sediment.</title>
        <authorList>
            <person name="Xia C."/>
        </authorList>
    </citation>
    <scope>NUCLEOTIDE SEQUENCE</scope>
    <source>
        <strain evidence="1">ASW11-100</strain>
    </source>
</reference>
<gene>
    <name evidence="1" type="ORF">LGQ90_12455</name>
</gene>
<dbReference type="InterPro" id="IPR034154">
    <property type="entry name" value="TOPRIM_DnaG/twinkle"/>
</dbReference>
<dbReference type="RefSeq" id="WP_229341496.1">
    <property type="nucleotide sequence ID" value="NZ_JAJBZG010000005.1"/>
</dbReference>